<dbReference type="EMBL" id="SMTN01000022">
    <property type="protein sequence ID" value="TDJ96231.1"/>
    <property type="molecule type" value="Genomic_DNA"/>
</dbReference>
<reference evidence="21 22" key="4">
    <citation type="submission" date="2018-08" db="EMBL/GenBank/DDBJ databases">
        <authorList>
            <consortium name="Pathogen Informatics"/>
        </authorList>
    </citation>
    <scope>NUCLEOTIDE SEQUENCE [LARGE SCALE GENOMIC DNA]</scope>
    <source>
        <strain evidence="18 21">EuSCAPE_AT002</strain>
        <strain evidence="16 22">EuSCAPE_GR003</strain>
        <strain evidence="17 23">EuSCAPE_UK014</strain>
    </source>
</reference>
<evidence type="ECO:0000313" key="8">
    <source>
        <dbReference type="EMBL" id="MUA42266.1"/>
    </source>
</evidence>
<dbReference type="EMBL" id="CP066534">
    <property type="protein sequence ID" value="QQL35946.1"/>
    <property type="molecule type" value="Genomic_DNA"/>
</dbReference>
<dbReference type="EMBL" id="JACXSV010000009">
    <property type="protein sequence ID" value="MBD3722869.1"/>
    <property type="molecule type" value="Genomic_DNA"/>
</dbReference>
<protein>
    <submittedName>
        <fullName evidence="20">Uncharacterized protein</fullName>
    </submittedName>
</protein>
<dbReference type="EMBL" id="MPYG04000099">
    <property type="protein sequence ID" value="ROG96186.1"/>
    <property type="molecule type" value="Genomic_DNA"/>
</dbReference>
<dbReference type="KEGG" id="kpne:KU54_014965"/>
<dbReference type="EMBL" id="CP063008">
    <property type="protein sequence ID" value="QOU49776.1"/>
    <property type="molecule type" value="Genomic_DNA"/>
</dbReference>
<dbReference type="EMBL" id="QOHW01000012">
    <property type="protein sequence ID" value="RBZ21333.1"/>
    <property type="molecule type" value="Genomic_DNA"/>
</dbReference>
<dbReference type="EMBL" id="UKAW01000004">
    <property type="protein sequence ID" value="SXG14434.1"/>
    <property type="molecule type" value="Genomic_DNA"/>
</dbReference>
<dbReference type="Proteomes" id="UP000622731">
    <property type="component" value="Unassembled WGS sequence"/>
</dbReference>
<evidence type="ECO:0000313" key="28">
    <source>
        <dbReference type="Proteomes" id="UP000439817"/>
    </source>
</evidence>
<evidence type="ECO:0000313" key="21">
    <source>
        <dbReference type="Proteomes" id="UP000257587"/>
    </source>
</evidence>
<reference evidence="12" key="3">
    <citation type="submission" date="2018-08" db="EMBL/GenBank/DDBJ databases">
        <title>Klebsiella pneumoniae genome sequencing and assembly.</title>
        <authorList>
            <person name="Martins R.C.R."/>
            <person name="Perdigao-Neto L.V."/>
            <person name="Costa S.F."/>
            <person name="Levin A.S.S."/>
        </authorList>
    </citation>
    <scope>NUCLEOTIDE SEQUENCE</scope>
    <source>
        <strain evidence="12">BC_5001</strain>
    </source>
</reference>
<reference evidence="14 25" key="5">
    <citation type="submission" date="2018-10" db="EMBL/GenBank/DDBJ databases">
        <authorList>
            <person name="Vanduin D."/>
            <person name="Fouts D."/>
            <person name="Wright M."/>
            <person name="Sutton G."/>
            <person name="Nguyen K."/>
            <person name="Kreiswirth B."/>
            <person name="Chen L."/>
            <person name="Rojas L."/>
            <person name="Hujer A."/>
            <person name="Hujer K."/>
            <person name="Bonomo R."/>
            <person name="Adams M."/>
        </authorList>
    </citation>
    <scope>NUCLEOTIDE SEQUENCE [LARGE SCALE GENOMIC DNA]</scope>
    <source>
        <strain evidence="14 25">CRK0165</strain>
    </source>
</reference>
<reference evidence="12" key="2">
    <citation type="submission" date="2018-07" db="EMBL/GenBank/DDBJ databases">
        <authorList>
            <person name="Martins R.C."/>
            <person name="Perdigao-Neto L.V."/>
            <person name="Costa S.F."/>
            <person name="Levin A.S.S."/>
        </authorList>
    </citation>
    <scope>NUCLEOTIDE SEQUENCE</scope>
    <source>
        <strain evidence="12">BC_5001</strain>
    </source>
</reference>
<dbReference type="Proteomes" id="UP000532829">
    <property type="component" value="Chromosome"/>
</dbReference>
<dbReference type="Proteomes" id="UP000598328">
    <property type="component" value="Unassembled WGS sequence"/>
</dbReference>
<dbReference type="Proteomes" id="UP000294951">
    <property type="component" value="Unassembled WGS sequence"/>
</dbReference>
<dbReference type="Proteomes" id="UP000631473">
    <property type="component" value="Unassembled WGS sequence"/>
</dbReference>
<dbReference type="Proteomes" id="UP000254657">
    <property type="component" value="Unassembled WGS sequence"/>
</dbReference>
<reference evidence="13" key="1">
    <citation type="submission" date="2018-07" db="EMBL/GenBank/DDBJ databases">
        <title>Draft genome sequence of Klebsiella pneumoniae K293.</title>
        <authorList>
            <person name="He F."/>
        </authorList>
    </citation>
    <scope>NUCLEOTIDE SEQUENCE</scope>
    <source>
        <strain evidence="13">K293</strain>
    </source>
</reference>
<dbReference type="Proteomes" id="UP000322977">
    <property type="component" value="Unassembled WGS sequence"/>
</dbReference>
<dbReference type="EMBL" id="JACXTI010000002">
    <property type="protein sequence ID" value="MBD3701325.1"/>
    <property type="molecule type" value="Genomic_DNA"/>
</dbReference>
<dbReference type="Proteomes" id="UP000275975">
    <property type="component" value="Unassembled WGS sequence"/>
</dbReference>
<reference evidence="9 28" key="11">
    <citation type="journal article" date="2020" name="Antibiotics">
        <title>Molecular Typing, Characterization of Antimicrobial Resistance, Virulence Profiling and Analysis of Whole-Genome Sequence of Clinical Klebsiella pneumoniae Isolates.</title>
        <authorList>
            <person name="Shelenkov A."/>
            <person name="Mikhaylova Y."/>
            <person name="Yanushevich Y."/>
            <person name="Samoilov A."/>
            <person name="Petrova L."/>
            <person name="Fomina V."/>
            <person name="Gusarov V."/>
            <person name="Zamyatin M."/>
            <person name="Shagin D."/>
            <person name="Akimkin V."/>
        </authorList>
    </citation>
    <scope>NUCLEOTIDE SEQUENCE [LARGE SCALE GENOMIC DNA]</scope>
    <source>
        <strain evidence="9 28">CriePir120</strain>
    </source>
</reference>
<gene>
    <name evidence="14" type="ORF">BL124_00013880</name>
    <name evidence="12" type="ORF">DM078_17195</name>
    <name evidence="13" type="ORF">DW286_21190</name>
    <name evidence="19" type="ORF">E1814_19630</name>
    <name evidence="15" type="ORF">EAO17_25740</name>
    <name evidence="20" type="ORF">FXN67_28970</name>
    <name evidence="9" type="ORF">GJJ08_015505</name>
    <name evidence="8" type="ORF">GNF00_20680</name>
    <name evidence="10" type="ORF">H3G96_012435</name>
    <name evidence="7" type="ORF">IE978_23025</name>
    <name evidence="4" type="ORF">IE979_27050</name>
    <name evidence="2" type="ORF">IE986_06495</name>
    <name evidence="5" type="ORF">IE988_15205</name>
    <name evidence="1" type="ORF">IE991_23565</name>
    <name evidence="6" type="ORF">IE992_06450</name>
    <name evidence="3" type="ORF">IE996_09605</name>
    <name evidence="11" type="ORF">JMZ77_14895</name>
    <name evidence="18" type="ORF">SAMEA3499874_02138</name>
    <name evidence="16" type="ORF">SAMEA3649591_04788</name>
    <name evidence="17" type="ORF">SAMEA3720909_03139</name>
</gene>
<accession>A0A1L5D7R6</accession>
<dbReference type="Proteomes" id="UP000259364">
    <property type="component" value="Unassembled WGS sequence"/>
</dbReference>
<evidence type="ECO:0000313" key="10">
    <source>
        <dbReference type="EMBL" id="QQL35946.1"/>
    </source>
</evidence>
<dbReference type="EMBL" id="UIUC01000027">
    <property type="protein sequence ID" value="SVN66732.1"/>
    <property type="molecule type" value="Genomic_DNA"/>
</dbReference>
<evidence type="ECO:0000313" key="5">
    <source>
        <dbReference type="EMBL" id="MBD3720026.1"/>
    </source>
</evidence>
<dbReference type="Proteomes" id="UP000258905">
    <property type="component" value="Unassembled WGS sequence"/>
</dbReference>
<dbReference type="EMBL" id="UJHH01000014">
    <property type="protein sequence ID" value="SWF73460.1"/>
    <property type="molecule type" value="Genomic_DNA"/>
</dbReference>
<dbReference type="KEGG" id="kpb:FH42_02645"/>
<reference evidence="19 26" key="8">
    <citation type="submission" date="2019-03" db="EMBL/GenBank/DDBJ databases">
        <title>Multidrug-Resistant Klebsiella pneumoniae Clinical Bloodstream Isolates in Shanghai, China.</title>
        <authorList>
            <person name="Wang S."/>
        </authorList>
    </citation>
    <scope>NUCLEOTIDE SEQUENCE [LARGE SCALE GENOMIC DNA]</scope>
    <source>
        <strain evidence="19 26">RJ1071</strain>
    </source>
</reference>
<dbReference type="EMBL" id="WNPO01000038">
    <property type="protein sequence ID" value="MUA42266.1"/>
    <property type="molecule type" value="Genomic_DNA"/>
</dbReference>
<evidence type="ECO:0000313" key="29">
    <source>
        <dbReference type="Proteomes" id="UP000485085"/>
    </source>
</evidence>
<evidence type="ECO:0000313" key="25">
    <source>
        <dbReference type="Proteomes" id="UP000283322"/>
    </source>
</evidence>
<evidence type="ECO:0000313" key="13">
    <source>
        <dbReference type="EMBL" id="RDT87632.1"/>
    </source>
</evidence>
<evidence type="ECO:0000313" key="4">
    <source>
        <dbReference type="EMBL" id="MBD3716510.1"/>
    </source>
</evidence>
<dbReference type="RefSeq" id="WP_004152157.1">
    <property type="nucleotide sequence ID" value="NZ_AP018671.1"/>
</dbReference>
<dbReference type="EMBL" id="JACXTD010000001">
    <property type="protein sequence ID" value="MBD3701935.1"/>
    <property type="molecule type" value="Genomic_DNA"/>
</dbReference>
<evidence type="ECO:0000313" key="30">
    <source>
        <dbReference type="Proteomes" id="UP000532829"/>
    </source>
</evidence>
<evidence type="ECO:0000313" key="31">
    <source>
        <dbReference type="Proteomes" id="UP000595568"/>
    </source>
</evidence>
<evidence type="ECO:0000313" key="9">
    <source>
        <dbReference type="EMBL" id="QOU49776.1"/>
    </source>
</evidence>
<name>A0A1L5D7R6_KLEPN</name>
<dbReference type="EMBL" id="CP068602">
    <property type="protein sequence ID" value="QQZ69523.1"/>
    <property type="molecule type" value="Genomic_DNA"/>
</dbReference>
<dbReference type="Proteomes" id="UP000283322">
    <property type="component" value="Unassembled WGS sequence"/>
</dbReference>
<evidence type="ECO:0000313" key="12">
    <source>
        <dbReference type="EMBL" id="RBZ21333.1"/>
    </source>
</evidence>
<dbReference type="Proteomes" id="UP000616340">
    <property type="component" value="Unassembled WGS sequence"/>
</dbReference>
<dbReference type="EMBL" id="RDAM01000001">
    <property type="protein sequence ID" value="RRF09335.1"/>
    <property type="molecule type" value="Genomic_DNA"/>
</dbReference>
<reference evidence="8 29" key="10">
    <citation type="submission" date="2019-11" db="EMBL/GenBank/DDBJ databases">
        <title>Emergence of a novel subclone of carbapenem-resistant Klebsiella pneumoniae ST11 with enhanced virulence and transmissibility: a molecular epidemiological, clinical, genomic study.</title>
        <authorList>
            <person name="Zhou K."/>
        </authorList>
    </citation>
    <scope>NUCLEOTIDE SEQUENCE [LARGE SCALE GENOMIC DNA]</scope>
    <source>
        <strain evidence="8 29">KP_38044</strain>
    </source>
</reference>
<dbReference type="EMBL" id="JACXTN010000001">
    <property type="protein sequence ID" value="MBD3709216.1"/>
    <property type="molecule type" value="Genomic_DNA"/>
</dbReference>
<evidence type="ECO:0000313" key="1">
    <source>
        <dbReference type="EMBL" id="MBD3701325.1"/>
    </source>
</evidence>
<evidence type="ECO:0000313" key="3">
    <source>
        <dbReference type="EMBL" id="MBD3709216.1"/>
    </source>
</evidence>
<reference evidence="11 31" key="14">
    <citation type="submission" date="2021-01" db="EMBL/GenBank/DDBJ databases">
        <title>Genome sequencing of apramycin resistant K. pneumoniae.</title>
        <authorList>
            <person name="Chen L."/>
            <person name="Kreiswirth B."/>
        </authorList>
    </citation>
    <scope>NUCLEOTIDE SEQUENCE [LARGE SCALE GENOMIC DNA]</scope>
    <source>
        <strain evidence="11 31">59493</strain>
    </source>
</reference>
<evidence type="ECO:0000313" key="14">
    <source>
        <dbReference type="EMBL" id="ROG96186.1"/>
    </source>
</evidence>
<dbReference type="Proteomes" id="UP000257587">
    <property type="component" value="Unassembled WGS sequence"/>
</dbReference>
<evidence type="ECO:0000313" key="24">
    <source>
        <dbReference type="Proteomes" id="UP000275975"/>
    </source>
</evidence>
<reference evidence="15 24" key="7">
    <citation type="journal article" date="2019" name="Antimicrob. Agents Chemother.">
        <title>Applying Rapid Whole Genome Sequencing to Predict Phenotypic Antimicrobial Susceptibility Testing Results Among Carbapenem-Resistant Klebsiella pneumoniae Clinical Isolates.</title>
        <authorList>
            <person name="Tamma P.D."/>
            <person name="Fan Y."/>
            <person name="Bergman Y."/>
            <person name="Pertea G."/>
            <person name="Kazmi A."/>
            <person name="Lewis S."/>
            <person name="Carroll K.C."/>
            <person name="Schatz M.C."/>
            <person name="Timp W."/>
            <person name="Simner P.J."/>
        </authorList>
    </citation>
    <scope>NUCLEOTIDE SEQUENCE [LARGE SCALE GENOMIC DNA]</scope>
    <source>
        <strain evidence="15 24">KLPN_104</strain>
    </source>
</reference>
<accession>A0A0J2GFJ0</accession>
<reference evidence="20 27" key="9">
    <citation type="submission" date="2019-08" db="EMBL/GenBank/DDBJ databases">
        <title>Phenotypic and genetic characterization of extended-spectrum b-lactamase-producing hypermucoviscous Klebsiella pneumoniae from Chile.</title>
        <authorList>
            <person name="Morales-Leon F."/>
            <person name="Caro C."/>
            <person name="Opazo-Capurro A."/>
            <person name="Lincopan N."/>
            <person name="Dominguez-Yevenes M."/>
            <person name="Lima C."/>
            <person name="Bello-Toledo H."/>
            <person name="Gonzalez-Rocha G."/>
        </authorList>
    </citation>
    <scope>NUCLEOTIDE SEQUENCE [LARGE SCALE GENOMIC DNA]</scope>
    <source>
        <strain evidence="20 27">UCO-494</strain>
    </source>
</reference>
<dbReference type="Proteomes" id="UP000595568">
    <property type="component" value="Chromosome"/>
</dbReference>
<evidence type="ECO:0000313" key="27">
    <source>
        <dbReference type="Proteomes" id="UP000322977"/>
    </source>
</evidence>
<evidence type="ECO:0000313" key="18">
    <source>
        <dbReference type="EMBL" id="SXG14434.1"/>
    </source>
</evidence>
<evidence type="ECO:0000313" key="6">
    <source>
        <dbReference type="EMBL" id="MBD3720907.1"/>
    </source>
</evidence>
<dbReference type="EMBL" id="JACXTF010000001">
    <property type="protein sequence ID" value="MBD3720026.1"/>
    <property type="molecule type" value="Genomic_DNA"/>
</dbReference>
<dbReference type="KEGG" id="kpnu:LI86_14900"/>
<evidence type="ECO:0000313" key="26">
    <source>
        <dbReference type="Proteomes" id="UP000294951"/>
    </source>
</evidence>
<reference evidence="1" key="12">
    <citation type="submission" date="2020-07" db="EMBL/GenBank/DDBJ databases">
        <title>Clinical and genomic characterization of carbapenemase-producing Enterobacterales causing secondary infections during the COVID-19 crisis at a New York City hospital.</title>
        <authorList>
            <person name="Gomez-Simmonds A."/>
            <person name="Annavajhala M.K."/>
            <person name="Uhlemann A.-C."/>
        </authorList>
    </citation>
    <scope>NUCLEOTIDE SEQUENCE</scope>
    <source>
        <strain evidence="7">KP1826</strain>
        <strain evidence="4">KP1827</strain>
        <strain evidence="2">NK1590</strain>
        <strain evidence="5">NK1594</strain>
        <strain evidence="1">NK1597</strain>
        <strain evidence="6">NK1607</strain>
        <strain evidence="3">NK1677</strain>
    </source>
</reference>
<dbReference type="EMBL" id="VSSY01000073">
    <property type="protein sequence ID" value="TYL71028.1"/>
    <property type="molecule type" value="Genomic_DNA"/>
</dbReference>
<evidence type="ECO:0000313" key="7">
    <source>
        <dbReference type="EMBL" id="MBD3722869.1"/>
    </source>
</evidence>
<dbReference type="EMBL" id="JACXSW010000013">
    <property type="protein sequence ID" value="MBD3716510.1"/>
    <property type="molecule type" value="Genomic_DNA"/>
</dbReference>
<dbReference type="EMBL" id="JACXTJ010000001">
    <property type="protein sequence ID" value="MBD3720907.1"/>
    <property type="molecule type" value="Genomic_DNA"/>
</dbReference>
<dbReference type="Proteomes" id="UP000609027">
    <property type="component" value="Unassembled WGS sequence"/>
</dbReference>
<evidence type="ECO:0000313" key="23">
    <source>
        <dbReference type="Proteomes" id="UP000259364"/>
    </source>
</evidence>
<dbReference type="EMBL" id="QRCF01000027">
    <property type="protein sequence ID" value="RDT87632.1"/>
    <property type="molecule type" value="Genomic_DNA"/>
</dbReference>
<evidence type="ECO:0000313" key="17">
    <source>
        <dbReference type="EMBL" id="SWF73460.1"/>
    </source>
</evidence>
<dbReference type="Proteomes" id="UP000439817">
    <property type="component" value="Chromosome"/>
</dbReference>
<dbReference type="Proteomes" id="UP000655796">
    <property type="component" value="Unassembled WGS sequence"/>
</dbReference>
<evidence type="ECO:0000313" key="2">
    <source>
        <dbReference type="EMBL" id="MBD3701935.1"/>
    </source>
</evidence>
<dbReference type="Proteomes" id="UP000253559">
    <property type="component" value="Unassembled WGS sequence"/>
</dbReference>
<sequence length="84" mass="9440">MNNQQTMLYQGVLIPRPVLNVDLHVLPDFTGRVVLHIENGRVICDRQLFDDEHICTLATFIEMARDAGLRIEEEAGGTDSDTNS</sequence>
<reference evidence="10 30" key="13">
    <citation type="submission" date="2020-12" db="EMBL/GenBank/DDBJ databases">
        <title>The complete genome of Klebsiella pneumoniae strain 090374.</title>
        <authorList>
            <person name="Wei L."/>
            <person name="Wen H."/>
            <person name="Liu L."/>
            <person name="Feng Y."/>
            <person name="Zong Z."/>
        </authorList>
    </citation>
    <scope>NUCLEOTIDE SEQUENCE [LARGE SCALE GENOMIC DNA]</scope>
    <source>
        <strain evidence="10 30">WCHKP090374</strain>
    </source>
</reference>
<organism evidence="20 27">
    <name type="scientific">Klebsiella pneumoniae</name>
    <dbReference type="NCBI Taxonomy" id="573"/>
    <lineage>
        <taxon>Bacteria</taxon>
        <taxon>Pseudomonadati</taxon>
        <taxon>Pseudomonadota</taxon>
        <taxon>Gammaproteobacteria</taxon>
        <taxon>Enterobacterales</taxon>
        <taxon>Enterobacteriaceae</taxon>
        <taxon>Klebsiella/Raoultella group</taxon>
        <taxon>Klebsiella</taxon>
        <taxon>Klebsiella pneumoniae complex</taxon>
    </lineage>
</organism>
<evidence type="ECO:0000313" key="20">
    <source>
        <dbReference type="EMBL" id="TYL71028.1"/>
    </source>
</evidence>
<proteinExistence type="predicted"/>
<evidence type="ECO:0000313" key="19">
    <source>
        <dbReference type="EMBL" id="TDJ96231.1"/>
    </source>
</evidence>
<evidence type="ECO:0000313" key="15">
    <source>
        <dbReference type="EMBL" id="RRF09335.1"/>
    </source>
</evidence>
<evidence type="ECO:0000313" key="22">
    <source>
        <dbReference type="Proteomes" id="UP000258905"/>
    </source>
</evidence>
<reference evidence="15" key="6">
    <citation type="submission" date="2018-10" db="EMBL/GenBank/DDBJ databases">
        <authorList>
            <person name="Fan Y."/>
            <person name="Timp W."/>
            <person name="Bergman Y."/>
            <person name="Tamma P."/>
            <person name="Simner P."/>
        </authorList>
    </citation>
    <scope>NUCLEOTIDE SEQUENCE</scope>
    <source>
        <strain evidence="15">KLPN_104</strain>
    </source>
</reference>
<dbReference type="Proteomes" id="UP000639195">
    <property type="component" value="Unassembled WGS sequence"/>
</dbReference>
<dbReference type="AlphaFoldDB" id="A0A1L5D7R6"/>
<evidence type="ECO:0000313" key="11">
    <source>
        <dbReference type="EMBL" id="QQZ69523.1"/>
    </source>
</evidence>
<evidence type="ECO:0000313" key="16">
    <source>
        <dbReference type="EMBL" id="SVN66732.1"/>
    </source>
</evidence>
<dbReference type="Proteomes" id="UP000485085">
    <property type="component" value="Unassembled WGS sequence"/>
</dbReference>